<dbReference type="AlphaFoldDB" id="U9SZN9"/>
<protein>
    <submittedName>
        <fullName evidence="1">Uncharacterized protein</fullName>
    </submittedName>
</protein>
<proteinExistence type="predicted"/>
<evidence type="ECO:0000313" key="1">
    <source>
        <dbReference type="EMBL" id="ESA01419.1"/>
    </source>
</evidence>
<dbReference type="EMBL" id="KI296471">
    <property type="protein sequence ID" value="ESA01419.1"/>
    <property type="molecule type" value="Genomic_DNA"/>
</dbReference>
<accession>U9SZN9</accession>
<gene>
    <name evidence="1" type="ORF">GLOINDRAFT_86932</name>
</gene>
<dbReference type="HOGENOM" id="CLU_2098132_0_0_1"/>
<name>U9SZN9_RHIID</name>
<sequence>MFYIVYKWVADMDDTGRLVIEYKCHKSFILNLDKMNNIVLSWKIISISILLQFNLFKRHCLTEVDFLKVLKKSKMKIFGNQFFFWFSKDIRYRKNGFNLILLYIVFMITNQMISAT</sequence>
<reference evidence="1" key="1">
    <citation type="submission" date="2013-07" db="EMBL/GenBank/DDBJ databases">
        <title>The genome of an arbuscular mycorrhizal fungus provides insights into the evolution of the oldest plant symbiosis.</title>
        <authorList>
            <consortium name="DOE Joint Genome Institute"/>
            <person name="Tisserant E."/>
            <person name="Malbreil M."/>
            <person name="Kuo A."/>
            <person name="Kohler A."/>
            <person name="Symeonidi A."/>
            <person name="Balestrini R."/>
            <person name="Charron P."/>
            <person name="Duensing N."/>
            <person name="Frei-dit-Frey N."/>
            <person name="Gianinazzi-Pearson V."/>
            <person name="Gilbert B."/>
            <person name="Handa Y."/>
            <person name="Hijri M."/>
            <person name="Kaul R."/>
            <person name="Kawaguchi M."/>
            <person name="Krajinski F."/>
            <person name="Lammers P."/>
            <person name="Lapierre D."/>
            <person name="Masclaux F.G."/>
            <person name="Murat C."/>
            <person name="Morin E."/>
            <person name="Ndikumana S."/>
            <person name="Pagni M."/>
            <person name="Petitpierre D."/>
            <person name="Requena N."/>
            <person name="Rosikiewicz P."/>
            <person name="Riley R."/>
            <person name="Saito K."/>
            <person name="San Clemente H."/>
            <person name="Shapiro H."/>
            <person name="van Tuinen D."/>
            <person name="Becard G."/>
            <person name="Bonfante P."/>
            <person name="Paszkowski U."/>
            <person name="Shachar-Hill Y."/>
            <person name="Young J.P."/>
            <person name="Sanders I.R."/>
            <person name="Henrissat B."/>
            <person name="Rensing S.A."/>
            <person name="Grigoriev I.V."/>
            <person name="Corradi N."/>
            <person name="Roux C."/>
            <person name="Martin F."/>
        </authorList>
    </citation>
    <scope>NUCLEOTIDE SEQUENCE</scope>
    <source>
        <strain evidence="1">DAOM 197198</strain>
    </source>
</reference>
<organism evidence="1">
    <name type="scientific">Rhizophagus irregularis (strain DAOM 181602 / DAOM 197198 / MUCL 43194)</name>
    <name type="common">Arbuscular mycorrhizal fungus</name>
    <name type="synonym">Glomus intraradices</name>
    <dbReference type="NCBI Taxonomy" id="747089"/>
    <lineage>
        <taxon>Eukaryota</taxon>
        <taxon>Fungi</taxon>
        <taxon>Fungi incertae sedis</taxon>
        <taxon>Mucoromycota</taxon>
        <taxon>Glomeromycotina</taxon>
        <taxon>Glomeromycetes</taxon>
        <taxon>Glomerales</taxon>
        <taxon>Glomeraceae</taxon>
        <taxon>Rhizophagus</taxon>
    </lineage>
</organism>